<evidence type="ECO:0000256" key="1">
    <source>
        <dbReference type="ARBA" id="ARBA00004604"/>
    </source>
</evidence>
<dbReference type="InterPro" id="IPR036898">
    <property type="entry name" value="RNA_pol_Rpb7-like_N_sf"/>
</dbReference>
<feature type="region of interest" description="Disordered" evidence="10">
    <location>
        <begin position="543"/>
        <end position="581"/>
    </location>
</feature>
<feature type="compositionally biased region" description="Low complexity" evidence="10">
    <location>
        <begin position="288"/>
        <end position="298"/>
    </location>
</feature>
<proteinExistence type="inferred from homology"/>
<protein>
    <recommendedName>
        <fullName evidence="7">DNA-directed RNA polymerase I subunit RPA43</fullName>
    </recommendedName>
    <alternativeName>
        <fullName evidence="9">DNA-directed RNA polymerase I subunit F</fullName>
    </alternativeName>
    <alternativeName>
        <fullName evidence="8">Twist neighbor protein</fullName>
    </alternativeName>
</protein>
<dbReference type="InterPro" id="IPR045113">
    <property type="entry name" value="Rpb7-like"/>
</dbReference>
<evidence type="ECO:0000256" key="7">
    <source>
        <dbReference type="ARBA" id="ARBA00073455"/>
    </source>
</evidence>
<feature type="compositionally biased region" description="Low complexity" evidence="10">
    <location>
        <begin position="544"/>
        <end position="561"/>
    </location>
</feature>
<evidence type="ECO:0000313" key="12">
    <source>
        <dbReference type="Proteomes" id="UP000887568"/>
    </source>
</evidence>
<feature type="compositionally biased region" description="Low complexity" evidence="10">
    <location>
        <begin position="332"/>
        <end position="343"/>
    </location>
</feature>
<comment type="subcellular location">
    <subcellularLocation>
        <location evidence="1">Nucleus</location>
        <location evidence="1">Nucleolus</location>
    </subcellularLocation>
</comment>
<dbReference type="PANTHER" id="PTHR12709">
    <property type="entry name" value="DNA-DIRECTED RNA POLYMERASE II, III"/>
    <property type="match status" value="1"/>
</dbReference>
<dbReference type="Proteomes" id="UP000887568">
    <property type="component" value="Unplaced"/>
</dbReference>
<evidence type="ECO:0000256" key="5">
    <source>
        <dbReference type="ARBA" id="ARBA00023163"/>
    </source>
</evidence>
<evidence type="ECO:0000256" key="9">
    <source>
        <dbReference type="ARBA" id="ARBA00083123"/>
    </source>
</evidence>
<feature type="compositionally biased region" description="Basic residues" evidence="10">
    <location>
        <begin position="428"/>
        <end position="437"/>
    </location>
</feature>
<reference evidence="11" key="1">
    <citation type="submission" date="2022-11" db="UniProtKB">
        <authorList>
            <consortium name="EnsemblMetazoa"/>
        </authorList>
    </citation>
    <scope>IDENTIFICATION</scope>
</reference>
<sequence length="581" mass="63141">MNALEVFGSFESAAELDKEPHTGCTLVSAERHIALSPKYIGRLRTGVGEILDAELGRFSESLRGVLLAYGNVKLLQSSGVIVDDSPFIHFDVKFDAVVFNPKIGSLLKCVVIEQASDHVGCLVHDWFNVSLLASRKELSGQKLPKLEPGYVVLVQVERLRSLNRMLAIEARAPDDGSDLILEAMSLQSKDTDSESNVDSVLQSSLSDTPDVAGKSSGTTGNEASGEKKKKKRVKVKLEQADSLQSSVSDTTDVTPMSTVTAGTEASGKKKKKKHAKVELPEVDSLQPSVSDSVDGSGVLTIPFGGEAKSEKKKKRKHENVKQELDVDSLQPSLSDLQDGSGSSRTAGEEARGGKKKKKHSEVKQEWDVDSLQPSLCLKSSTGETQTGVETSKHKKSKKRKQLETTDETSGIRTQNNAAELTTGEQTSPKKKKKKKHSKNEAAEPGPKSLTNHSGHQITQITTGEETSSTKKNKKKNSETRTGVDCYQPSFIPNGPTAIVSEKEVEMKLQESHDEDVVSNLLPLFNEQFTKLKKHKDREIHTAVDSSLKPLSPDSSSTVQTVKKVKKHKKKVQSENADGNGA</sequence>
<dbReference type="FunFam" id="3.30.1490.120:FF:000003">
    <property type="entry name" value="DNA-directed RNA polymerase I subunit RPA43"/>
    <property type="match status" value="1"/>
</dbReference>
<dbReference type="EnsemblMetazoa" id="XM_038204460.1">
    <property type="protein sequence ID" value="XP_038060388.1"/>
    <property type="gene ID" value="LOC119731310"/>
</dbReference>
<dbReference type="RefSeq" id="XP_038060388.1">
    <property type="nucleotide sequence ID" value="XM_038204460.1"/>
</dbReference>
<feature type="region of interest" description="Disordered" evidence="10">
    <location>
        <begin position="190"/>
        <end position="491"/>
    </location>
</feature>
<feature type="compositionally biased region" description="Polar residues" evidence="10">
    <location>
        <begin position="241"/>
        <end position="263"/>
    </location>
</feature>
<evidence type="ECO:0000256" key="2">
    <source>
        <dbReference type="ARBA" id="ARBA00005930"/>
    </source>
</evidence>
<feature type="compositionally biased region" description="Polar residues" evidence="10">
    <location>
        <begin position="407"/>
        <end position="426"/>
    </location>
</feature>
<dbReference type="CDD" id="cd04328">
    <property type="entry name" value="RNAP_I_Rpa43_N"/>
    <property type="match status" value="1"/>
</dbReference>
<feature type="compositionally biased region" description="Polar residues" evidence="10">
    <location>
        <begin position="194"/>
        <end position="207"/>
    </location>
</feature>
<comment type="similarity">
    <text evidence="2">Belongs to the eukaryotic RPA43 RNA polymerase subunit family.</text>
</comment>
<dbReference type="OMA" id="CLVVETH"/>
<dbReference type="GO" id="GO:0005736">
    <property type="term" value="C:RNA polymerase I complex"/>
    <property type="evidence" value="ECO:0007669"/>
    <property type="project" value="TreeGrafter"/>
</dbReference>
<keyword evidence="3" id="KW-0240">DNA-directed RNA polymerase</keyword>
<organism evidence="11 12">
    <name type="scientific">Patiria miniata</name>
    <name type="common">Bat star</name>
    <name type="synonym">Asterina miniata</name>
    <dbReference type="NCBI Taxonomy" id="46514"/>
    <lineage>
        <taxon>Eukaryota</taxon>
        <taxon>Metazoa</taxon>
        <taxon>Echinodermata</taxon>
        <taxon>Eleutherozoa</taxon>
        <taxon>Asterozoa</taxon>
        <taxon>Asteroidea</taxon>
        <taxon>Valvatacea</taxon>
        <taxon>Valvatida</taxon>
        <taxon>Asterinidae</taxon>
        <taxon>Patiria</taxon>
    </lineage>
</organism>
<dbReference type="OrthoDB" id="10250504at2759"/>
<evidence type="ECO:0000256" key="6">
    <source>
        <dbReference type="ARBA" id="ARBA00023242"/>
    </source>
</evidence>
<keyword evidence="4" id="KW-0597">Phosphoprotein</keyword>
<dbReference type="AlphaFoldDB" id="A0A914A9F8"/>
<dbReference type="InterPro" id="IPR041901">
    <property type="entry name" value="RNAP_I_Rpa43_N"/>
</dbReference>
<keyword evidence="5" id="KW-0804">Transcription</keyword>
<evidence type="ECO:0000256" key="3">
    <source>
        <dbReference type="ARBA" id="ARBA00022478"/>
    </source>
</evidence>
<keyword evidence="6" id="KW-0539">Nucleus</keyword>
<evidence type="ECO:0000256" key="4">
    <source>
        <dbReference type="ARBA" id="ARBA00022553"/>
    </source>
</evidence>
<keyword evidence="12" id="KW-1185">Reference proteome</keyword>
<evidence type="ECO:0000313" key="11">
    <source>
        <dbReference type="EnsemblMetazoa" id="XP_038060388.1"/>
    </source>
</evidence>
<dbReference type="GO" id="GO:0006362">
    <property type="term" value="P:transcription elongation by RNA polymerase I"/>
    <property type="evidence" value="ECO:0007669"/>
    <property type="project" value="TreeGrafter"/>
</dbReference>
<dbReference type="GeneID" id="119731310"/>
<dbReference type="PANTHER" id="PTHR12709:SF5">
    <property type="entry name" value="DNA-DIRECTED RNA POLYMERASE I SUBUNIT RPA43"/>
    <property type="match status" value="1"/>
</dbReference>
<dbReference type="Gene3D" id="3.30.1490.120">
    <property type="entry name" value="RNA polymerase Rpb7-like, N-terminal domain"/>
    <property type="match status" value="1"/>
</dbReference>
<evidence type="ECO:0000256" key="8">
    <source>
        <dbReference type="ARBA" id="ARBA00080323"/>
    </source>
</evidence>
<accession>A0A914A9F8</accession>
<evidence type="ECO:0000256" key="10">
    <source>
        <dbReference type="SAM" id="MobiDB-lite"/>
    </source>
</evidence>
<dbReference type="GO" id="GO:0006352">
    <property type="term" value="P:DNA-templated transcription initiation"/>
    <property type="evidence" value="ECO:0007669"/>
    <property type="project" value="InterPro"/>
</dbReference>
<name>A0A914A9F8_PATMI</name>
<feature type="compositionally biased region" description="Polar residues" evidence="10">
    <location>
        <begin position="371"/>
        <end position="389"/>
    </location>
</feature>
<feature type="compositionally biased region" description="Polar residues" evidence="10">
    <location>
        <begin position="448"/>
        <end position="460"/>
    </location>
</feature>